<evidence type="ECO:0000313" key="1">
    <source>
        <dbReference type="EMBL" id="OHA48916.1"/>
    </source>
</evidence>
<dbReference type="Proteomes" id="UP000177629">
    <property type="component" value="Unassembled WGS sequence"/>
</dbReference>
<sequence>MNTNIRIITITLQAVYVKFSQIKIRTADYFRFSYPFFSGFRAPLQLRRREGCVLKSPENLAERERSCGVSFFSPPPPCACG</sequence>
<comment type="caution">
    <text evidence="1">The sequence shown here is derived from an EMBL/GenBank/DDBJ whole genome shotgun (WGS) entry which is preliminary data.</text>
</comment>
<gene>
    <name evidence="1" type="ORF">A2806_04460</name>
</gene>
<reference evidence="1 2" key="1">
    <citation type="journal article" date="2016" name="Nat. Commun.">
        <title>Thousands of microbial genomes shed light on interconnected biogeochemical processes in an aquifer system.</title>
        <authorList>
            <person name="Anantharaman K."/>
            <person name="Brown C.T."/>
            <person name="Hug L.A."/>
            <person name="Sharon I."/>
            <person name="Castelle C.J."/>
            <person name="Probst A.J."/>
            <person name="Thomas B.C."/>
            <person name="Singh A."/>
            <person name="Wilkins M.J."/>
            <person name="Karaoz U."/>
            <person name="Brodie E.L."/>
            <person name="Williams K.H."/>
            <person name="Hubbard S.S."/>
            <person name="Banfield J.F."/>
        </authorList>
    </citation>
    <scope>NUCLEOTIDE SEQUENCE [LARGE SCALE GENOMIC DNA]</scope>
</reference>
<name>A0A1G2PKS7_9BACT</name>
<dbReference type="EMBL" id="MHSS01000002">
    <property type="protein sequence ID" value="OHA48916.1"/>
    <property type="molecule type" value="Genomic_DNA"/>
</dbReference>
<evidence type="ECO:0000313" key="2">
    <source>
        <dbReference type="Proteomes" id="UP000177629"/>
    </source>
</evidence>
<protein>
    <submittedName>
        <fullName evidence="1">Uncharacterized protein</fullName>
    </submittedName>
</protein>
<accession>A0A1G2PKS7</accession>
<proteinExistence type="predicted"/>
<organism evidence="1 2">
    <name type="scientific">Candidatus Terrybacteria bacterium RIFCSPHIGHO2_01_FULL_48_17</name>
    <dbReference type="NCBI Taxonomy" id="1802362"/>
    <lineage>
        <taxon>Bacteria</taxon>
        <taxon>Candidatus Terryibacteriota</taxon>
    </lineage>
</organism>
<dbReference type="AlphaFoldDB" id="A0A1G2PKS7"/>